<sequence length="63" mass="7761">MDDIEDADKDNRPLKFFYGLVIRKVKEEQNADKFQRFGWMYIDKVEGYKIMEDERNWRTILLV</sequence>
<keyword evidence="2" id="KW-1185">Reference proteome</keyword>
<dbReference type="EMBL" id="LJZO01000003">
    <property type="protein sequence ID" value="ROW03358.1"/>
    <property type="molecule type" value="Genomic_DNA"/>
</dbReference>
<reference evidence="1 2" key="1">
    <citation type="submission" date="2015-09" db="EMBL/GenBank/DDBJ databases">
        <title>Host preference determinants of Valsa canker pathogens revealed by comparative genomics.</title>
        <authorList>
            <person name="Yin Z."/>
            <person name="Huang L."/>
        </authorList>
    </citation>
    <scope>NUCLEOTIDE SEQUENCE [LARGE SCALE GENOMIC DNA]</scope>
    <source>
        <strain evidence="1 2">YSFL</strain>
    </source>
</reference>
<organism evidence="1 2">
    <name type="scientific">Cytospora chrysosperma</name>
    <name type="common">Cytospora canker fungus</name>
    <name type="synonym">Sphaeria chrysosperma</name>
    <dbReference type="NCBI Taxonomy" id="252740"/>
    <lineage>
        <taxon>Eukaryota</taxon>
        <taxon>Fungi</taxon>
        <taxon>Dikarya</taxon>
        <taxon>Ascomycota</taxon>
        <taxon>Pezizomycotina</taxon>
        <taxon>Sordariomycetes</taxon>
        <taxon>Sordariomycetidae</taxon>
        <taxon>Diaporthales</taxon>
        <taxon>Cytosporaceae</taxon>
        <taxon>Cytospora</taxon>
    </lineage>
</organism>
<dbReference type="Proteomes" id="UP000284375">
    <property type="component" value="Unassembled WGS sequence"/>
</dbReference>
<protein>
    <submittedName>
        <fullName evidence="1">Uncharacterized protein</fullName>
    </submittedName>
</protein>
<gene>
    <name evidence="1" type="ORF">VSDG_01245</name>
</gene>
<evidence type="ECO:0000313" key="2">
    <source>
        <dbReference type="Proteomes" id="UP000284375"/>
    </source>
</evidence>
<proteinExistence type="predicted"/>
<accession>A0A423WJ66</accession>
<evidence type="ECO:0000313" key="1">
    <source>
        <dbReference type="EMBL" id="ROW03358.1"/>
    </source>
</evidence>
<comment type="caution">
    <text evidence="1">The sequence shown here is derived from an EMBL/GenBank/DDBJ whole genome shotgun (WGS) entry which is preliminary data.</text>
</comment>
<dbReference type="AlphaFoldDB" id="A0A423WJ66"/>
<name>A0A423WJ66_CYTCH</name>